<evidence type="ECO:0000313" key="2">
    <source>
        <dbReference type="Proteomes" id="UP001364695"/>
    </source>
</evidence>
<dbReference type="EMBL" id="JAWDIE010000003">
    <property type="protein sequence ID" value="MEJ7137306.1"/>
    <property type="molecule type" value="Genomic_DNA"/>
</dbReference>
<sequence length="357" mass="37851">MTSSPLNPPHTDAAFLAALPTLPKVLLHEHLDGGLRPDTLWALCQQADIAVPCDGPEALGAWMAANADSGSLLEYLKGFDLTVRAMATVPAAERVAFEAAEDARLEGCVLAEFRMAPSLLVGPDLDAADAARALMRGLKASALPTGFIFCAMRHESAWMTLEMARTAIALRDEGWPVVAFDLAGPERGHPAHKHAGALALCREAGLALTLHAGEADSGDRVLEAGQQGARRIGHGIHVMHALEPLQQTAWLQQARAMGLHFEVCPSSNVHTGAVPRLEQHPLPAMLQAGLSASVNTDNRLMSRVTLTDELRTAHTRLGLSPAQLRGMTLAAAQASFVDAAVRDAAVQAVEQGWSAWA</sequence>
<proteinExistence type="predicted"/>
<evidence type="ECO:0000313" key="1">
    <source>
        <dbReference type="EMBL" id="MEJ7137306.1"/>
    </source>
</evidence>
<keyword evidence="1" id="KW-0378">Hydrolase</keyword>
<organism evidence="1 2">
    <name type="scientific">Amphibiibacter pelophylacis</name>
    <dbReference type="NCBI Taxonomy" id="1799477"/>
    <lineage>
        <taxon>Bacteria</taxon>
        <taxon>Pseudomonadati</taxon>
        <taxon>Pseudomonadota</taxon>
        <taxon>Betaproteobacteria</taxon>
        <taxon>Burkholderiales</taxon>
        <taxon>Sphaerotilaceae</taxon>
        <taxon>Amphibiibacter</taxon>
    </lineage>
</organism>
<protein>
    <submittedName>
        <fullName evidence="1">Adenosine deaminase family protein</fullName>
        <ecNumber evidence="1">3.5.4.-</ecNumber>
    </submittedName>
</protein>
<name>A0ACC6NZC2_9BURK</name>
<comment type="caution">
    <text evidence="1">The sequence shown here is derived from an EMBL/GenBank/DDBJ whole genome shotgun (WGS) entry which is preliminary data.</text>
</comment>
<keyword evidence="2" id="KW-1185">Reference proteome</keyword>
<dbReference type="Proteomes" id="UP001364695">
    <property type="component" value="Unassembled WGS sequence"/>
</dbReference>
<dbReference type="EC" id="3.5.4.-" evidence="1"/>
<gene>
    <name evidence="1" type="ORF">RV045_02530</name>
</gene>
<reference evidence="1" key="1">
    <citation type="submission" date="2023-10" db="EMBL/GenBank/DDBJ databases">
        <title>Amphibacter perezi, gen. nov., sp. nov. a novel taxa of the family Comamonadaceae, class Betaproteobacteria isolated from the skin microbiota of Pelophylax perezi from different populations.</title>
        <authorList>
            <person name="Costa S."/>
            <person name="Proenca D.N."/>
            <person name="Lopes I."/>
            <person name="Morais P.V."/>
        </authorList>
    </citation>
    <scope>NUCLEOTIDE SEQUENCE</scope>
    <source>
        <strain evidence="1">SL12-8</strain>
    </source>
</reference>
<accession>A0ACC6NZC2</accession>